<keyword evidence="2 9" id="KW-0813">Transport</keyword>
<feature type="transmembrane region" description="Helical" evidence="9">
    <location>
        <begin position="82"/>
        <end position="106"/>
    </location>
</feature>
<feature type="transmembrane region" description="Helical" evidence="9">
    <location>
        <begin position="128"/>
        <end position="149"/>
    </location>
</feature>
<comment type="function">
    <text evidence="9">Part of the tripartite ATP-independent periplasmic (TRAP) transport system.</text>
</comment>
<keyword evidence="4 9" id="KW-0997">Cell inner membrane</keyword>
<evidence type="ECO:0000256" key="9">
    <source>
        <dbReference type="RuleBase" id="RU369079"/>
    </source>
</evidence>
<feature type="domain" description="Tripartite ATP-independent periplasmic transporters DctQ component" evidence="10">
    <location>
        <begin position="19"/>
        <end position="149"/>
    </location>
</feature>
<dbReference type="InterPro" id="IPR055348">
    <property type="entry name" value="DctQ"/>
</dbReference>
<evidence type="ECO:0000259" key="10">
    <source>
        <dbReference type="Pfam" id="PF04290"/>
    </source>
</evidence>
<comment type="subcellular location">
    <subcellularLocation>
        <location evidence="1 9">Cell inner membrane</location>
        <topology evidence="1 9">Multi-pass membrane protein</topology>
    </subcellularLocation>
</comment>
<keyword evidence="6 9" id="KW-1133">Transmembrane helix</keyword>
<evidence type="ECO:0000256" key="4">
    <source>
        <dbReference type="ARBA" id="ARBA00022519"/>
    </source>
</evidence>
<dbReference type="AlphaFoldDB" id="A0A5B8S128"/>
<comment type="similarity">
    <text evidence="8 9">Belongs to the TRAP transporter small permease family.</text>
</comment>
<keyword evidence="3" id="KW-1003">Cell membrane</keyword>
<dbReference type="KEGG" id="cof:FOZ74_14815"/>
<dbReference type="PANTHER" id="PTHR35011">
    <property type="entry name" value="2,3-DIKETO-L-GULONATE TRAP TRANSPORTER SMALL PERMEASE PROTEIN YIAM"/>
    <property type="match status" value="1"/>
</dbReference>
<keyword evidence="5 9" id="KW-0812">Transmembrane</keyword>
<name>A0A5B8S128_9BURK</name>
<accession>A0A5B8S128</accession>
<dbReference type="GO" id="GO:0022857">
    <property type="term" value="F:transmembrane transporter activity"/>
    <property type="evidence" value="ECO:0007669"/>
    <property type="project" value="UniProtKB-UniRule"/>
</dbReference>
<feature type="transmembrane region" description="Helical" evidence="9">
    <location>
        <begin position="12"/>
        <end position="33"/>
    </location>
</feature>
<evidence type="ECO:0000256" key="2">
    <source>
        <dbReference type="ARBA" id="ARBA00022448"/>
    </source>
</evidence>
<evidence type="ECO:0000313" key="12">
    <source>
        <dbReference type="Proteomes" id="UP000321199"/>
    </source>
</evidence>
<evidence type="ECO:0000256" key="8">
    <source>
        <dbReference type="ARBA" id="ARBA00038436"/>
    </source>
</evidence>
<dbReference type="GO" id="GO:0005886">
    <property type="term" value="C:plasma membrane"/>
    <property type="evidence" value="ECO:0007669"/>
    <property type="project" value="UniProtKB-SubCell"/>
</dbReference>
<sequence>MRWMDRLEEYFLALMLAGMTLVTFGQVVARYVFNYSFTWAMELTGVMFAWMIFIGASYGVRVSAHIGIDALIRVMNPRLARAVALAATALCILYSCVLAFGGWQYLSKLYTVGVYMQDIPVPQWVPKIVLPFGFILLALRFGVVFYKLLSGQDVHLLGDEAEDALKMREEMEAKP</sequence>
<comment type="subunit">
    <text evidence="9">The complex comprises the extracytoplasmic solute receptor protein and the two transmembrane proteins.</text>
</comment>
<keyword evidence="7 9" id="KW-0472">Membrane</keyword>
<organism evidence="11 12">
    <name type="scientific">Comamonas flocculans</name>
    <dbReference type="NCBI Taxonomy" id="2597701"/>
    <lineage>
        <taxon>Bacteria</taxon>
        <taxon>Pseudomonadati</taxon>
        <taxon>Pseudomonadota</taxon>
        <taxon>Betaproteobacteria</taxon>
        <taxon>Burkholderiales</taxon>
        <taxon>Comamonadaceae</taxon>
        <taxon>Comamonas</taxon>
    </lineage>
</organism>
<evidence type="ECO:0000256" key="6">
    <source>
        <dbReference type="ARBA" id="ARBA00022989"/>
    </source>
</evidence>
<evidence type="ECO:0000256" key="5">
    <source>
        <dbReference type="ARBA" id="ARBA00022692"/>
    </source>
</evidence>
<dbReference type="Pfam" id="PF04290">
    <property type="entry name" value="DctQ"/>
    <property type="match status" value="1"/>
</dbReference>
<dbReference type="PANTHER" id="PTHR35011:SF2">
    <property type="entry name" value="2,3-DIKETO-L-GULONATE TRAP TRANSPORTER SMALL PERMEASE PROTEIN YIAM"/>
    <property type="match status" value="1"/>
</dbReference>
<dbReference type="OrthoDB" id="9791324at2"/>
<evidence type="ECO:0000256" key="3">
    <source>
        <dbReference type="ARBA" id="ARBA00022475"/>
    </source>
</evidence>
<protein>
    <recommendedName>
        <fullName evidence="9">TRAP transporter small permease protein</fullName>
    </recommendedName>
</protein>
<dbReference type="Proteomes" id="UP000321199">
    <property type="component" value="Chromosome"/>
</dbReference>
<evidence type="ECO:0000256" key="1">
    <source>
        <dbReference type="ARBA" id="ARBA00004429"/>
    </source>
</evidence>
<reference evidence="11 12" key="1">
    <citation type="submission" date="2019-07" db="EMBL/GenBank/DDBJ databases">
        <title>Complete genome sequence of Comamonas sp. NLF 7-7 isolated from livestock.</title>
        <authorList>
            <person name="Kim D.H."/>
            <person name="Kim J.G."/>
        </authorList>
    </citation>
    <scope>NUCLEOTIDE SEQUENCE [LARGE SCALE GENOMIC DNA]</scope>
    <source>
        <strain evidence="11 12">NLF 7-7</strain>
    </source>
</reference>
<feature type="transmembrane region" description="Helical" evidence="9">
    <location>
        <begin position="39"/>
        <end position="61"/>
    </location>
</feature>
<evidence type="ECO:0000313" key="11">
    <source>
        <dbReference type="EMBL" id="QEA14197.1"/>
    </source>
</evidence>
<dbReference type="GO" id="GO:0015740">
    <property type="term" value="P:C4-dicarboxylate transport"/>
    <property type="evidence" value="ECO:0007669"/>
    <property type="project" value="TreeGrafter"/>
</dbReference>
<dbReference type="EMBL" id="CP042344">
    <property type="protein sequence ID" value="QEA14197.1"/>
    <property type="molecule type" value="Genomic_DNA"/>
</dbReference>
<gene>
    <name evidence="11" type="ORF">FOZ74_14815</name>
</gene>
<dbReference type="InterPro" id="IPR007387">
    <property type="entry name" value="TRAP_DctQ"/>
</dbReference>
<keyword evidence="12" id="KW-1185">Reference proteome</keyword>
<proteinExistence type="inferred from homology"/>
<evidence type="ECO:0000256" key="7">
    <source>
        <dbReference type="ARBA" id="ARBA00023136"/>
    </source>
</evidence>